<dbReference type="InterPro" id="IPR040447">
    <property type="entry name" value="RRM_Rrp7"/>
</dbReference>
<dbReference type="AlphaFoldDB" id="A0A8H5F4G4"/>
<keyword evidence="2" id="KW-0175">Coiled coil</keyword>
<dbReference type="Gene3D" id="6.10.250.1770">
    <property type="match status" value="1"/>
</dbReference>
<evidence type="ECO:0000313" key="7">
    <source>
        <dbReference type="Proteomes" id="UP000567179"/>
    </source>
</evidence>
<evidence type="ECO:0000256" key="1">
    <source>
        <dbReference type="ARBA" id="ARBA00006110"/>
    </source>
</evidence>
<gene>
    <name evidence="6" type="ORF">D9619_000256</name>
</gene>
<dbReference type="Pfam" id="PF17799">
    <property type="entry name" value="RRM_Rrp7"/>
    <property type="match status" value="1"/>
</dbReference>
<dbReference type="InterPro" id="IPR040446">
    <property type="entry name" value="RRP7"/>
</dbReference>
<dbReference type="GO" id="GO:0034456">
    <property type="term" value="C:UTP-C complex"/>
    <property type="evidence" value="ECO:0007669"/>
    <property type="project" value="TreeGrafter"/>
</dbReference>
<comment type="similarity">
    <text evidence="1">Belongs to the RRP7 family.</text>
</comment>
<dbReference type="GO" id="GO:0000028">
    <property type="term" value="P:ribosomal small subunit assembly"/>
    <property type="evidence" value="ECO:0007669"/>
    <property type="project" value="TreeGrafter"/>
</dbReference>
<evidence type="ECO:0000256" key="2">
    <source>
        <dbReference type="SAM" id="Coils"/>
    </source>
</evidence>
<organism evidence="6 7">
    <name type="scientific">Psilocybe cf. subviscida</name>
    <dbReference type="NCBI Taxonomy" id="2480587"/>
    <lineage>
        <taxon>Eukaryota</taxon>
        <taxon>Fungi</taxon>
        <taxon>Dikarya</taxon>
        <taxon>Basidiomycota</taxon>
        <taxon>Agaricomycotina</taxon>
        <taxon>Agaricomycetes</taxon>
        <taxon>Agaricomycetidae</taxon>
        <taxon>Agaricales</taxon>
        <taxon>Agaricineae</taxon>
        <taxon>Strophariaceae</taxon>
        <taxon>Psilocybe</taxon>
    </lineage>
</organism>
<evidence type="ECO:0008006" key="8">
    <source>
        <dbReference type="Google" id="ProtNLM"/>
    </source>
</evidence>
<accession>A0A8H5F4G4</accession>
<dbReference type="EMBL" id="JAACJJ010000028">
    <property type="protein sequence ID" value="KAF5322933.1"/>
    <property type="molecule type" value="Genomic_DNA"/>
</dbReference>
<dbReference type="InterPro" id="IPR024326">
    <property type="entry name" value="RRP7_C"/>
</dbReference>
<dbReference type="OrthoDB" id="5390at2759"/>
<feature type="region of interest" description="Disordered" evidence="3">
    <location>
        <begin position="83"/>
        <end position="128"/>
    </location>
</feature>
<dbReference type="GO" id="GO:0003676">
    <property type="term" value="F:nucleic acid binding"/>
    <property type="evidence" value="ECO:0007669"/>
    <property type="project" value="InterPro"/>
</dbReference>
<dbReference type="InterPro" id="IPR012677">
    <property type="entry name" value="Nucleotide-bd_a/b_plait_sf"/>
</dbReference>
<proteinExistence type="inferred from homology"/>
<dbReference type="Pfam" id="PF12923">
    <property type="entry name" value="RRP7"/>
    <property type="match status" value="1"/>
</dbReference>
<evidence type="ECO:0000259" key="5">
    <source>
        <dbReference type="Pfam" id="PF17799"/>
    </source>
</evidence>
<dbReference type="InterPro" id="IPR035979">
    <property type="entry name" value="RBD_domain_sf"/>
</dbReference>
<feature type="region of interest" description="Disordered" evidence="3">
    <location>
        <begin position="253"/>
        <end position="273"/>
    </location>
</feature>
<feature type="domain" description="Rrp7 RRM-like N-terminal" evidence="5">
    <location>
        <begin position="6"/>
        <end position="182"/>
    </location>
</feature>
<evidence type="ECO:0000256" key="3">
    <source>
        <dbReference type="SAM" id="MobiDB-lite"/>
    </source>
</evidence>
<name>A0A8H5F4G4_9AGAR</name>
<dbReference type="GO" id="GO:0032545">
    <property type="term" value="C:CURI complex"/>
    <property type="evidence" value="ECO:0007669"/>
    <property type="project" value="TreeGrafter"/>
</dbReference>
<reference evidence="6 7" key="1">
    <citation type="journal article" date="2020" name="ISME J.">
        <title>Uncovering the hidden diversity of litter-decomposition mechanisms in mushroom-forming fungi.</title>
        <authorList>
            <person name="Floudas D."/>
            <person name="Bentzer J."/>
            <person name="Ahren D."/>
            <person name="Johansson T."/>
            <person name="Persson P."/>
            <person name="Tunlid A."/>
        </authorList>
    </citation>
    <scope>NUCLEOTIDE SEQUENCE [LARGE SCALE GENOMIC DNA]</scope>
    <source>
        <strain evidence="6 7">CBS 101986</strain>
    </source>
</reference>
<dbReference type="Proteomes" id="UP000567179">
    <property type="component" value="Unassembled WGS sequence"/>
</dbReference>
<dbReference type="Gene3D" id="3.30.70.330">
    <property type="match status" value="1"/>
</dbReference>
<keyword evidence="7" id="KW-1185">Reference proteome</keyword>
<feature type="compositionally biased region" description="Acidic residues" evidence="3">
    <location>
        <begin position="84"/>
        <end position="106"/>
    </location>
</feature>
<dbReference type="SUPFAM" id="SSF54928">
    <property type="entry name" value="RNA-binding domain, RBD"/>
    <property type="match status" value="1"/>
</dbReference>
<sequence length="314" mass="35459">MSIPTSISGFSVIPILYNSSTTHYLYARSHTSKGDARKALPDGRTLFLVNLPPDATERELVMFFRNSGTVEKVIFDFDVKELQNADDSEGEDEDEDMDEAEEEAEDDQPRKKRRTQNEKSQAPKVIPLPTKSLRKLRKTGSSAYVIFLDASSLERALASTSKPRAWPTSAEEPSGLAHYQALYDSLRPPLDAVKAFADSSIEVYEYELAKARQKSKYRKGEAIVDEDGFTLVTRQGAYGKTLGGGVGVASKRFQRSGETARHRSNKKEKKEKEGFYAFQKAEKQRSGLIELKRKWEEDKAKVEKLKAARRFKPY</sequence>
<dbReference type="GO" id="GO:0006364">
    <property type="term" value="P:rRNA processing"/>
    <property type="evidence" value="ECO:0007669"/>
    <property type="project" value="TreeGrafter"/>
</dbReference>
<dbReference type="PANTHER" id="PTHR13191">
    <property type="entry name" value="RIBOSOMAL RNA PROCESSING PROTEIN 7-RELATED"/>
    <property type="match status" value="1"/>
</dbReference>
<dbReference type="PANTHER" id="PTHR13191:SF0">
    <property type="entry name" value="RIBOSOMAL RNA-PROCESSING PROTEIN 7 HOMOLOG A-RELATED"/>
    <property type="match status" value="1"/>
</dbReference>
<protein>
    <recommendedName>
        <fullName evidence="8">RRM domain-containing protein</fullName>
    </recommendedName>
</protein>
<evidence type="ECO:0000259" key="4">
    <source>
        <dbReference type="Pfam" id="PF12923"/>
    </source>
</evidence>
<comment type="caution">
    <text evidence="6">The sequence shown here is derived from an EMBL/GenBank/DDBJ whole genome shotgun (WGS) entry which is preliminary data.</text>
</comment>
<feature type="coiled-coil region" evidence="2">
    <location>
        <begin position="278"/>
        <end position="308"/>
    </location>
</feature>
<evidence type="ECO:0000313" key="6">
    <source>
        <dbReference type="EMBL" id="KAF5322933.1"/>
    </source>
</evidence>
<feature type="domain" description="Ribosomal RNA-processing protein 7 C-terminal" evidence="4">
    <location>
        <begin position="186"/>
        <end position="314"/>
    </location>
</feature>